<evidence type="ECO:0000313" key="2">
    <source>
        <dbReference type="Proteomes" id="UP000298616"/>
    </source>
</evidence>
<protein>
    <submittedName>
        <fullName evidence="1">Uncharacterized protein</fullName>
    </submittedName>
</protein>
<name>A0A4D7JSC1_9BACT</name>
<keyword evidence="2" id="KW-1185">Reference proteome</keyword>
<proteinExistence type="predicted"/>
<reference evidence="1 2" key="1">
    <citation type="submission" date="2018-04" db="EMBL/GenBank/DDBJ databases">
        <title>Complete genome uncultured novel isolate.</title>
        <authorList>
            <person name="Merlino G."/>
        </authorList>
    </citation>
    <scope>NUCLEOTIDE SEQUENCE [LARGE SCALE GENOMIC DNA]</scope>
    <source>
        <strain evidence="2">R1DC9</strain>
    </source>
</reference>
<evidence type="ECO:0000313" key="1">
    <source>
        <dbReference type="EMBL" id="QCK14926.1"/>
    </source>
</evidence>
<dbReference type="KEGG" id="fpf:DCC35_09325"/>
<dbReference type="Proteomes" id="UP000298616">
    <property type="component" value="Chromosome"/>
</dbReference>
<organism evidence="1 2">
    <name type="scientific">Mangrovivirga cuniculi</name>
    <dbReference type="NCBI Taxonomy" id="2715131"/>
    <lineage>
        <taxon>Bacteria</taxon>
        <taxon>Pseudomonadati</taxon>
        <taxon>Bacteroidota</taxon>
        <taxon>Cytophagia</taxon>
        <taxon>Cytophagales</taxon>
        <taxon>Mangrovivirgaceae</taxon>
        <taxon>Mangrovivirga</taxon>
    </lineage>
</organism>
<sequence length="59" mass="7005">MRKKLYIKIPHVVQISIMNLPESNWILLSGYSKYLREYLNLSYQIIPVQILEKNCQSHG</sequence>
<dbReference type="AlphaFoldDB" id="A0A4D7JSC1"/>
<dbReference type="EMBL" id="CP028923">
    <property type="protein sequence ID" value="QCK14926.1"/>
    <property type="molecule type" value="Genomic_DNA"/>
</dbReference>
<accession>A0A4D7JSC1</accession>
<gene>
    <name evidence="1" type="ORF">DCC35_09325</name>
</gene>